<dbReference type="GO" id="GO:0016301">
    <property type="term" value="F:kinase activity"/>
    <property type="evidence" value="ECO:0007669"/>
    <property type="project" value="UniProtKB-KW"/>
</dbReference>
<dbReference type="SMART" id="SM00387">
    <property type="entry name" value="HATPase_c"/>
    <property type="match status" value="1"/>
</dbReference>
<comment type="catalytic activity">
    <reaction evidence="1">
        <text>ATP + protein L-histidine = ADP + protein N-phospho-L-histidine.</text>
        <dbReference type="EC" id="2.7.13.3"/>
    </reaction>
</comment>
<reference evidence="10 11" key="1">
    <citation type="submission" date="2021-07" db="EMBL/GenBank/DDBJ databases">
        <title>Stakelama flava sp. nov., a novel endophytic bacterium isolated from branch of Kandelia candel.</title>
        <authorList>
            <person name="Tuo L."/>
        </authorList>
    </citation>
    <scope>NUCLEOTIDE SEQUENCE [LARGE SCALE GENOMIC DNA]</scope>
    <source>
        <strain evidence="10 11">CBK3Z-3</strain>
    </source>
</reference>
<dbReference type="PROSITE" id="PS50109">
    <property type="entry name" value="HIS_KIN"/>
    <property type="match status" value="1"/>
</dbReference>
<keyword evidence="7" id="KW-0067">ATP-binding</keyword>
<comment type="caution">
    <text evidence="10">The sequence shown here is derived from an EMBL/GenBank/DDBJ whole genome shotgun (WGS) entry which is preliminary data.</text>
</comment>
<evidence type="ECO:0000256" key="8">
    <source>
        <dbReference type="ARBA" id="ARBA00023012"/>
    </source>
</evidence>
<evidence type="ECO:0000313" key="10">
    <source>
        <dbReference type="EMBL" id="MBW4330942.1"/>
    </source>
</evidence>
<proteinExistence type="predicted"/>
<dbReference type="InterPro" id="IPR003594">
    <property type="entry name" value="HATPase_dom"/>
</dbReference>
<keyword evidence="8" id="KW-0902">Two-component regulatory system</keyword>
<dbReference type="Pfam" id="PF00512">
    <property type="entry name" value="HisKA"/>
    <property type="match status" value="1"/>
</dbReference>
<keyword evidence="3" id="KW-0597">Phosphoprotein</keyword>
<evidence type="ECO:0000256" key="1">
    <source>
        <dbReference type="ARBA" id="ARBA00000085"/>
    </source>
</evidence>
<dbReference type="InterPro" id="IPR005467">
    <property type="entry name" value="His_kinase_dom"/>
</dbReference>
<evidence type="ECO:0000256" key="3">
    <source>
        <dbReference type="ARBA" id="ARBA00022553"/>
    </source>
</evidence>
<protein>
    <recommendedName>
        <fullName evidence="2">histidine kinase</fullName>
        <ecNumber evidence="2">2.7.13.3</ecNumber>
    </recommendedName>
</protein>
<gene>
    <name evidence="10" type="ORF">KY084_08640</name>
</gene>
<dbReference type="SMART" id="SM00388">
    <property type="entry name" value="HisKA"/>
    <property type="match status" value="1"/>
</dbReference>
<keyword evidence="6 10" id="KW-0418">Kinase</keyword>
<evidence type="ECO:0000256" key="5">
    <source>
        <dbReference type="ARBA" id="ARBA00022741"/>
    </source>
</evidence>
<dbReference type="Proteomes" id="UP001197214">
    <property type="component" value="Unassembled WGS sequence"/>
</dbReference>
<dbReference type="CDD" id="cd00082">
    <property type="entry name" value="HisKA"/>
    <property type="match status" value="1"/>
</dbReference>
<keyword evidence="4" id="KW-0808">Transferase</keyword>
<evidence type="ECO:0000256" key="4">
    <source>
        <dbReference type="ARBA" id="ARBA00022679"/>
    </source>
</evidence>
<dbReference type="InterPro" id="IPR003661">
    <property type="entry name" value="HisK_dim/P_dom"/>
</dbReference>
<name>A0ABS6XL59_9SPHN</name>
<sequence length="368" mass="39147">MARSGGGLKKGGAGAGPALKGEDLFASLPVAALLIDPSDCVARANAAAEHLLNQSERGMRGQPLDTLIDLPAGYADRRPSLGFAAFDADIHILRGPRIRADFVEGFVADHPDWRIVTLHHAPAGRRMGHGIDRAAGARAAIGAAAMLAHEIKNPLSGIRGAAQLLASGVDSPEELTDLITSEVDRVAALIDRMEDFTDTRPLRLQAQSIYPLLGHARSLAEAGFAKGVTIEENYDPSLPPALLDRDAFLQVMLNLLKNAAEATNETVAPRIGITTAYRHGMSISVEPGQPRRPLPIEITVSDNGPGAPPDIAEHLFEPFVSGKPEGKGLGLPLVDKLIRDMGGIVHYAREGGERPLTLFRIFLTRAQA</sequence>
<dbReference type="EMBL" id="JAHWZX010000006">
    <property type="protein sequence ID" value="MBW4330942.1"/>
    <property type="molecule type" value="Genomic_DNA"/>
</dbReference>
<evidence type="ECO:0000256" key="2">
    <source>
        <dbReference type="ARBA" id="ARBA00012438"/>
    </source>
</evidence>
<dbReference type="PANTHER" id="PTHR43065:SF10">
    <property type="entry name" value="PEROXIDE STRESS-ACTIVATED HISTIDINE KINASE MAK3"/>
    <property type="match status" value="1"/>
</dbReference>
<feature type="domain" description="Histidine kinase" evidence="9">
    <location>
        <begin position="146"/>
        <end position="367"/>
    </location>
</feature>
<evidence type="ECO:0000259" key="9">
    <source>
        <dbReference type="PROSITE" id="PS50109"/>
    </source>
</evidence>
<dbReference type="Pfam" id="PF02518">
    <property type="entry name" value="HATPase_c"/>
    <property type="match status" value="1"/>
</dbReference>
<organism evidence="10 11">
    <name type="scientific">Stakelama flava</name>
    <dbReference type="NCBI Taxonomy" id="2860338"/>
    <lineage>
        <taxon>Bacteria</taxon>
        <taxon>Pseudomonadati</taxon>
        <taxon>Pseudomonadota</taxon>
        <taxon>Alphaproteobacteria</taxon>
        <taxon>Sphingomonadales</taxon>
        <taxon>Sphingomonadaceae</taxon>
        <taxon>Stakelama</taxon>
    </lineage>
</organism>
<dbReference type="EC" id="2.7.13.3" evidence="2"/>
<evidence type="ECO:0000256" key="6">
    <source>
        <dbReference type="ARBA" id="ARBA00022777"/>
    </source>
</evidence>
<dbReference type="PANTHER" id="PTHR43065">
    <property type="entry name" value="SENSOR HISTIDINE KINASE"/>
    <property type="match status" value="1"/>
</dbReference>
<evidence type="ECO:0000313" key="11">
    <source>
        <dbReference type="Proteomes" id="UP001197214"/>
    </source>
</evidence>
<accession>A0ABS6XL59</accession>
<keyword evidence="11" id="KW-1185">Reference proteome</keyword>
<dbReference type="RefSeq" id="WP_219238056.1">
    <property type="nucleotide sequence ID" value="NZ_JAHWZX010000006.1"/>
</dbReference>
<evidence type="ECO:0000256" key="7">
    <source>
        <dbReference type="ARBA" id="ARBA00022840"/>
    </source>
</evidence>
<keyword evidence="5" id="KW-0547">Nucleotide-binding</keyword>